<dbReference type="PROSITE" id="PS50172">
    <property type="entry name" value="BRCT"/>
    <property type="match status" value="2"/>
</dbReference>
<dbReference type="Gramene" id="PRQ44883">
    <property type="protein sequence ID" value="PRQ44883"/>
    <property type="gene ID" value="RchiOBHm_Chr3g0484121"/>
</dbReference>
<dbReference type="AlphaFoldDB" id="A0A2P6REL8"/>
<accession>A0A2P6REL8</accession>
<name>A0A2P6REL8_ROSCH</name>
<protein>
    <submittedName>
        <fullName evidence="5">Putative BRCT domain-containing protein</fullName>
    </submittedName>
</protein>
<proteinExistence type="predicted"/>
<dbReference type="OMA" id="FVGEMPY"/>
<dbReference type="Pfam" id="PF00533">
    <property type="entry name" value="BRCT"/>
    <property type="match status" value="1"/>
</dbReference>
<comment type="subcellular location">
    <subcellularLocation>
        <location evidence="1">Nucleus</location>
    </subcellularLocation>
</comment>
<keyword evidence="3" id="KW-0539">Nucleus</keyword>
<feature type="domain" description="BRCT" evidence="4">
    <location>
        <begin position="1"/>
        <end position="79"/>
    </location>
</feature>
<feature type="domain" description="BRCT" evidence="4">
    <location>
        <begin position="102"/>
        <end position="186"/>
    </location>
</feature>
<evidence type="ECO:0000256" key="1">
    <source>
        <dbReference type="ARBA" id="ARBA00004123"/>
    </source>
</evidence>
<evidence type="ECO:0000313" key="5">
    <source>
        <dbReference type="EMBL" id="PRQ44883.1"/>
    </source>
</evidence>
<dbReference type="PANTHER" id="PTHR23196:SF8">
    <property type="entry name" value="N-ACETYLTRANSFERASE"/>
    <property type="match status" value="1"/>
</dbReference>
<dbReference type="InterPro" id="IPR001357">
    <property type="entry name" value="BRCT_dom"/>
</dbReference>
<keyword evidence="2" id="KW-0227">DNA damage</keyword>
<dbReference type="InterPro" id="IPR051579">
    <property type="entry name" value="DDR_Transcriptional_Reg"/>
</dbReference>
<dbReference type="Gene3D" id="3.40.50.10190">
    <property type="entry name" value="BRCT domain"/>
    <property type="match status" value="2"/>
</dbReference>
<dbReference type="GO" id="GO:0005634">
    <property type="term" value="C:nucleus"/>
    <property type="evidence" value="ECO:0007669"/>
    <property type="project" value="UniProtKB-SubCell"/>
</dbReference>
<gene>
    <name evidence="5" type="ORF">RchiOBHm_Chr3g0484121</name>
</gene>
<keyword evidence="6" id="KW-1185">Reference proteome</keyword>
<dbReference type="PANTHER" id="PTHR23196">
    <property type="entry name" value="PAX TRANSCRIPTION ACTIVATION DOMAIN INTERACTING PROTEIN"/>
    <property type="match status" value="1"/>
</dbReference>
<evidence type="ECO:0000256" key="3">
    <source>
        <dbReference type="ARBA" id="ARBA00023242"/>
    </source>
</evidence>
<dbReference type="CDD" id="cd18432">
    <property type="entry name" value="BRCT_PAXIP1_rpt6_like"/>
    <property type="match status" value="1"/>
</dbReference>
<dbReference type="SMART" id="SM00292">
    <property type="entry name" value="BRCT"/>
    <property type="match status" value="2"/>
</dbReference>
<dbReference type="EMBL" id="PDCK01000041">
    <property type="protein sequence ID" value="PRQ44883.1"/>
    <property type="molecule type" value="Genomic_DNA"/>
</dbReference>
<dbReference type="STRING" id="74649.A0A2P6REL8"/>
<evidence type="ECO:0000256" key="2">
    <source>
        <dbReference type="ARBA" id="ARBA00022763"/>
    </source>
</evidence>
<evidence type="ECO:0000313" key="6">
    <source>
        <dbReference type="Proteomes" id="UP000238479"/>
    </source>
</evidence>
<dbReference type="SUPFAM" id="SSF52113">
    <property type="entry name" value="BRCT domain"/>
    <property type="match status" value="2"/>
</dbReference>
<dbReference type="Proteomes" id="UP000238479">
    <property type="component" value="Chromosome 3"/>
</dbReference>
<organism evidence="5 6">
    <name type="scientific">Rosa chinensis</name>
    <name type="common">China rose</name>
    <dbReference type="NCBI Taxonomy" id="74649"/>
    <lineage>
        <taxon>Eukaryota</taxon>
        <taxon>Viridiplantae</taxon>
        <taxon>Streptophyta</taxon>
        <taxon>Embryophyta</taxon>
        <taxon>Tracheophyta</taxon>
        <taxon>Spermatophyta</taxon>
        <taxon>Magnoliopsida</taxon>
        <taxon>eudicotyledons</taxon>
        <taxon>Gunneridae</taxon>
        <taxon>Pentapetalae</taxon>
        <taxon>rosids</taxon>
        <taxon>fabids</taxon>
        <taxon>Rosales</taxon>
        <taxon>Rosaceae</taxon>
        <taxon>Rosoideae</taxon>
        <taxon>Rosoideae incertae sedis</taxon>
        <taxon>Rosa</taxon>
    </lineage>
</organism>
<sequence length="197" mass="21484">MLMNIADDAKKANLTKVIEDLGGAITCNGSTSTHVVTGKVRTTLNFCTALCSGAWIVSPFWLKESFRQGTYVDESSYILHDEEYVLKYGAELRAAVLRAKASPQGLLKGYNVYIAAHVQPPAKMLSTIVRSAGGNIIGGLEKVNEASRTIFVACEEDMEEVVLAVKKGIGTFSSDWLMNCVMRQELDLEGPQFVQSL</sequence>
<evidence type="ECO:0000259" key="4">
    <source>
        <dbReference type="PROSITE" id="PS50172"/>
    </source>
</evidence>
<comment type="caution">
    <text evidence="5">The sequence shown here is derived from an EMBL/GenBank/DDBJ whole genome shotgun (WGS) entry which is preliminary data.</text>
</comment>
<dbReference type="GO" id="GO:0006974">
    <property type="term" value="P:DNA damage response"/>
    <property type="evidence" value="ECO:0007669"/>
    <property type="project" value="UniProtKB-KW"/>
</dbReference>
<dbReference type="InterPro" id="IPR036420">
    <property type="entry name" value="BRCT_dom_sf"/>
</dbReference>
<dbReference type="Pfam" id="PF16589">
    <property type="entry name" value="BRCT_2"/>
    <property type="match status" value="1"/>
</dbReference>
<reference evidence="5 6" key="1">
    <citation type="journal article" date="2018" name="Nat. Genet.">
        <title>The Rosa genome provides new insights in the design of modern roses.</title>
        <authorList>
            <person name="Bendahmane M."/>
        </authorList>
    </citation>
    <scope>NUCLEOTIDE SEQUENCE [LARGE SCALE GENOMIC DNA]</scope>
    <source>
        <strain evidence="6">cv. Old Blush</strain>
    </source>
</reference>